<evidence type="ECO:0000313" key="5">
    <source>
        <dbReference type="Proteomes" id="UP000010074"/>
    </source>
</evidence>
<dbReference type="Pfam" id="PF13505">
    <property type="entry name" value="OMP_b-brl"/>
    <property type="match status" value="1"/>
</dbReference>
<proteinExistence type="predicted"/>
<reference evidence="4 5" key="1">
    <citation type="journal article" date="2012" name="BMC Genomics">
        <title>Genome analysis of a simultaneously predatory and prey-independent, novel Bdellovibrio bacteriovorus from the River Tiber, supports in silico predictions of both ancient and recent lateral gene transfer from diverse bacteria.</title>
        <authorList>
            <person name="Hobley L."/>
            <person name="Lerner T.R."/>
            <person name="Williams L.E."/>
            <person name="Lambert C."/>
            <person name="Till R."/>
            <person name="Milner D.S."/>
            <person name="Basford S.M."/>
            <person name="Capeness M.J."/>
            <person name="Fenton A.K."/>
            <person name="Atterbury R.J."/>
            <person name="Harris M.A."/>
            <person name="Sockett R.E."/>
        </authorList>
    </citation>
    <scope>NUCLEOTIDE SEQUENCE [LARGE SCALE GENOMIC DNA]</scope>
    <source>
        <strain evidence="4 5">Tiberius</strain>
    </source>
</reference>
<dbReference type="OrthoDB" id="9342556at2"/>
<gene>
    <name evidence="4" type="ORF">Bdt_0644</name>
</gene>
<evidence type="ECO:0000256" key="2">
    <source>
        <dbReference type="SAM" id="SignalP"/>
    </source>
</evidence>
<accession>K7ZED0</accession>
<dbReference type="HOGENOM" id="CLU_1003485_0_0_7"/>
<name>K7ZED0_BDEBC</name>
<dbReference type="Proteomes" id="UP000010074">
    <property type="component" value="Chromosome"/>
</dbReference>
<protein>
    <recommendedName>
        <fullName evidence="3">Outer membrane protein beta-barrel domain-containing protein</fullName>
    </recommendedName>
</protein>
<feature type="domain" description="Outer membrane protein beta-barrel" evidence="3">
    <location>
        <begin position="7"/>
        <end position="147"/>
    </location>
</feature>
<evidence type="ECO:0000259" key="3">
    <source>
        <dbReference type="Pfam" id="PF13505"/>
    </source>
</evidence>
<sequence length="277" mass="29182">MFSKVIAAAIVLASVSANAADNEFFFQSKAGQSDVTARLGLLSTSIKADSASDETKYTGLINTGASYEYGINDQFSIEGALAFTSVEDDSTPKNKTTGLQDPTVTLKGTSNMGASTLRYGLGVSLGLQKAKIDGNETSAATGGYSFNPYVGMDTEAAGGVIGGRLNYVIKTERTTDVEGFGDVKTKGGNVMGLSAFYETKVTDITFGGALNYVSFAETENENGTTATDSYNKLGLSAYSVMPMGTFALIPRLDYDFSNSEADKYNVIVLSVAGRFNF</sequence>
<dbReference type="RefSeq" id="WP_015089831.1">
    <property type="nucleotide sequence ID" value="NC_019567.1"/>
</dbReference>
<evidence type="ECO:0000313" key="4">
    <source>
        <dbReference type="EMBL" id="AFY00352.1"/>
    </source>
</evidence>
<keyword evidence="1 2" id="KW-0732">Signal</keyword>
<dbReference type="AlphaFoldDB" id="K7ZED0"/>
<dbReference type="PATRIC" id="fig|1069642.3.peg.637"/>
<dbReference type="InterPro" id="IPR027385">
    <property type="entry name" value="Beta-barrel_OMP"/>
</dbReference>
<dbReference type="KEGG" id="bbat:Bdt_0644"/>
<organism evidence="4 5">
    <name type="scientific">Bdellovibrio bacteriovorus str. Tiberius</name>
    <dbReference type="NCBI Taxonomy" id="1069642"/>
    <lineage>
        <taxon>Bacteria</taxon>
        <taxon>Pseudomonadati</taxon>
        <taxon>Bdellovibrionota</taxon>
        <taxon>Bdellovibrionia</taxon>
        <taxon>Bdellovibrionales</taxon>
        <taxon>Pseudobdellovibrionaceae</taxon>
        <taxon>Bdellovibrio</taxon>
    </lineage>
</organism>
<feature type="signal peptide" evidence="2">
    <location>
        <begin position="1"/>
        <end position="19"/>
    </location>
</feature>
<feature type="chain" id="PRO_5003914305" description="Outer membrane protein beta-barrel domain-containing protein" evidence="2">
    <location>
        <begin position="20"/>
        <end position="277"/>
    </location>
</feature>
<dbReference type="EMBL" id="CP002930">
    <property type="protein sequence ID" value="AFY00352.1"/>
    <property type="molecule type" value="Genomic_DNA"/>
</dbReference>
<evidence type="ECO:0000256" key="1">
    <source>
        <dbReference type="ARBA" id="ARBA00022729"/>
    </source>
</evidence>